<proteinExistence type="inferred from homology"/>
<protein>
    <recommendedName>
        <fullName evidence="4 5">Large ribosomal subunit protein uL29</fullName>
    </recommendedName>
</protein>
<comment type="similarity">
    <text evidence="1 5">Belongs to the universal ribosomal protein uL29 family.</text>
</comment>
<evidence type="ECO:0000256" key="5">
    <source>
        <dbReference type="HAMAP-Rule" id="MF_00374"/>
    </source>
</evidence>
<dbReference type="NCBIfam" id="TIGR00012">
    <property type="entry name" value="L29"/>
    <property type="match status" value="1"/>
</dbReference>
<gene>
    <name evidence="5" type="primary">rpmC</name>
    <name evidence="7" type="ordered locus">Weevi_1381</name>
</gene>
<evidence type="ECO:0000256" key="6">
    <source>
        <dbReference type="SAM" id="Coils"/>
    </source>
</evidence>
<feature type="coiled-coil region" evidence="6">
    <location>
        <begin position="11"/>
        <end position="63"/>
    </location>
</feature>
<dbReference type="KEGG" id="wvi:Weevi_1381"/>
<dbReference type="Pfam" id="PF00831">
    <property type="entry name" value="Ribosomal_L29"/>
    <property type="match status" value="1"/>
</dbReference>
<dbReference type="CDD" id="cd00427">
    <property type="entry name" value="Ribosomal_L29_HIP"/>
    <property type="match status" value="1"/>
</dbReference>
<dbReference type="InterPro" id="IPR036049">
    <property type="entry name" value="Ribosomal_uL29_sf"/>
</dbReference>
<keyword evidence="6" id="KW-0175">Coiled coil</keyword>
<accession>F0NY85</accession>
<dbReference type="HOGENOM" id="CLU_158491_5_1_10"/>
<dbReference type="HAMAP" id="MF_00374">
    <property type="entry name" value="Ribosomal_uL29"/>
    <property type="match status" value="1"/>
</dbReference>
<dbReference type="AlphaFoldDB" id="F0NY85"/>
<evidence type="ECO:0000313" key="8">
    <source>
        <dbReference type="Proteomes" id="UP000008641"/>
    </source>
</evidence>
<dbReference type="RefSeq" id="WP_013598471.1">
    <property type="nucleotide sequence ID" value="NC_015144.1"/>
</dbReference>
<evidence type="ECO:0000256" key="2">
    <source>
        <dbReference type="ARBA" id="ARBA00022980"/>
    </source>
</evidence>
<dbReference type="GO" id="GO:1990904">
    <property type="term" value="C:ribonucleoprotein complex"/>
    <property type="evidence" value="ECO:0007669"/>
    <property type="project" value="UniProtKB-KW"/>
</dbReference>
<dbReference type="STRING" id="865938.Weevi_1381"/>
<dbReference type="OrthoDB" id="5296761at2"/>
<dbReference type="Proteomes" id="UP000008641">
    <property type="component" value="Chromosome"/>
</dbReference>
<evidence type="ECO:0000256" key="3">
    <source>
        <dbReference type="ARBA" id="ARBA00023274"/>
    </source>
</evidence>
<dbReference type="EMBL" id="CP002455">
    <property type="protein sequence ID" value="ADX68082.1"/>
    <property type="molecule type" value="Genomic_DNA"/>
</dbReference>
<name>F0NY85_WEEVC</name>
<dbReference type="GO" id="GO:0005840">
    <property type="term" value="C:ribosome"/>
    <property type="evidence" value="ECO:0007669"/>
    <property type="project" value="UniProtKB-KW"/>
</dbReference>
<sequence>MKTEEIRNLSIEDLKAKIAEEQKALEQLEMTHAISPIANPIEIRNARKLVARLKTILTEKQKQQ</sequence>
<evidence type="ECO:0000256" key="4">
    <source>
        <dbReference type="ARBA" id="ARBA00035204"/>
    </source>
</evidence>
<organism evidence="7 8">
    <name type="scientific">Weeksella virosa (strain ATCC 43766 / DSM 16922 / JCM 21250 / CCUG 30538 / CDC 9751 / IAM 14551 / NBRC 16016 / NCTC 11634 / CL345/78)</name>
    <dbReference type="NCBI Taxonomy" id="865938"/>
    <lineage>
        <taxon>Bacteria</taxon>
        <taxon>Pseudomonadati</taxon>
        <taxon>Bacteroidota</taxon>
        <taxon>Flavobacteriia</taxon>
        <taxon>Flavobacteriales</taxon>
        <taxon>Weeksellaceae</taxon>
        <taxon>Weeksella</taxon>
    </lineage>
</organism>
<dbReference type="Gene3D" id="1.10.287.310">
    <property type="match status" value="1"/>
</dbReference>
<evidence type="ECO:0000313" key="7">
    <source>
        <dbReference type="EMBL" id="ADX68082.1"/>
    </source>
</evidence>
<keyword evidence="3 5" id="KW-0687">Ribonucleoprotein</keyword>
<dbReference type="GO" id="GO:0003735">
    <property type="term" value="F:structural constituent of ribosome"/>
    <property type="evidence" value="ECO:0007669"/>
    <property type="project" value="InterPro"/>
</dbReference>
<dbReference type="GO" id="GO:0006412">
    <property type="term" value="P:translation"/>
    <property type="evidence" value="ECO:0007669"/>
    <property type="project" value="UniProtKB-UniRule"/>
</dbReference>
<dbReference type="InterPro" id="IPR001854">
    <property type="entry name" value="Ribosomal_uL29"/>
</dbReference>
<dbReference type="InterPro" id="IPR018254">
    <property type="entry name" value="Ribosomal_uL29_CS"/>
</dbReference>
<reference evidence="7 8" key="1">
    <citation type="journal article" date="2011" name="Stand. Genomic Sci.">
        <title>Complete genome sequence of Weeksella virosa type strain (9751).</title>
        <authorList>
            <person name="Lang E."/>
            <person name="Teshima H."/>
            <person name="Lucas S."/>
            <person name="Lapidus A."/>
            <person name="Hammon N."/>
            <person name="Deshpande S."/>
            <person name="Nolan M."/>
            <person name="Cheng J.F."/>
            <person name="Pitluck S."/>
            <person name="Liolios K."/>
            <person name="Pagani I."/>
            <person name="Mikhailova N."/>
            <person name="Ivanova N."/>
            <person name="Mavromatis K."/>
            <person name="Pati A."/>
            <person name="Tapia R."/>
            <person name="Han C."/>
            <person name="Goodwin L."/>
            <person name="Chen A."/>
            <person name="Palaniappan K."/>
            <person name="Land M."/>
            <person name="Hauser L."/>
            <person name="Chang Y.J."/>
            <person name="Jeffries C.D."/>
            <person name="Brambilla E.M."/>
            <person name="Kopitz M."/>
            <person name="Rohde M."/>
            <person name="Goker M."/>
            <person name="Tindall B.J."/>
            <person name="Detter J.C."/>
            <person name="Woyke T."/>
            <person name="Bristow J."/>
            <person name="Eisen J.A."/>
            <person name="Markowitz V."/>
            <person name="Hugenholtz P."/>
            <person name="Klenk H.P."/>
            <person name="Kyrpides N.C."/>
        </authorList>
    </citation>
    <scope>NUCLEOTIDE SEQUENCE [LARGE SCALE GENOMIC DNA]</scope>
    <source>
        <strain evidence="8">ATCC 43766 / DSM 16922 / JCM 21250 / NBRC 16016 / NCTC 11634 / CL345/78</strain>
    </source>
</reference>
<dbReference type="PROSITE" id="PS00579">
    <property type="entry name" value="RIBOSOMAL_L29"/>
    <property type="match status" value="1"/>
</dbReference>
<reference evidence="8" key="2">
    <citation type="journal article" date="2011" name="Stand. Genomic Sci.">
        <title>Complete genome sequence of Weeksella virosa type strain (9751T).</title>
        <authorList>
            <person name="Lang E."/>
            <person name="Teshima H."/>
            <person name="Lucas S."/>
            <person name="Lapidus A."/>
            <person name="Hammon N."/>
            <person name="Deshpande S."/>
            <person name="Nolan M."/>
            <person name="Cheng J."/>
            <person name="Pitluck S."/>
            <person name="Liolios K."/>
            <person name="Pagani I."/>
            <person name="Mikhailova N."/>
            <person name="Ivanova N."/>
            <person name="Mavromatis K."/>
            <person name="Pati A."/>
            <person name="Tapia R."/>
            <person name="Han C."/>
            <person name="Goodwin L."/>
            <person name="Chen A."/>
            <person name="Palaniappan K."/>
            <person name="Land M."/>
            <person name="Hauser L."/>
            <person name="Chang Y."/>
            <person name="Jeffries C."/>
            <person name="Brambilla E."/>
            <person name="Kopitz M."/>
            <person name="Rohde M."/>
            <person name="Goker M."/>
            <person name="Tindall B."/>
            <person name="Detter J."/>
            <person name="Woyke T."/>
            <person name="Bristow J."/>
            <person name="Eisen J."/>
            <person name="Markowitz V."/>
            <person name="Hugenholtz P."/>
            <person name="Klenk H."/>
            <person name="Kyrpides N."/>
        </authorList>
    </citation>
    <scope>NUCLEOTIDE SEQUENCE [LARGE SCALE GENOMIC DNA]</scope>
    <source>
        <strain evidence="8">ATCC 43766 / DSM 16922 / JCM 21250 / NBRC 16016 / NCTC 11634 / CL345/78</strain>
    </source>
</reference>
<keyword evidence="8" id="KW-1185">Reference proteome</keyword>
<dbReference type="eggNOG" id="COG0255">
    <property type="taxonomic scope" value="Bacteria"/>
</dbReference>
<evidence type="ECO:0000256" key="1">
    <source>
        <dbReference type="ARBA" id="ARBA00009254"/>
    </source>
</evidence>
<dbReference type="SUPFAM" id="SSF46561">
    <property type="entry name" value="Ribosomal protein L29 (L29p)"/>
    <property type="match status" value="1"/>
</dbReference>
<keyword evidence="2 5" id="KW-0689">Ribosomal protein</keyword>